<dbReference type="Proteomes" id="UP001501576">
    <property type="component" value="Unassembled WGS sequence"/>
</dbReference>
<reference evidence="2 3" key="1">
    <citation type="journal article" date="2019" name="Int. J. Syst. Evol. Microbiol.">
        <title>The Global Catalogue of Microorganisms (GCM) 10K type strain sequencing project: providing services to taxonomists for standard genome sequencing and annotation.</title>
        <authorList>
            <consortium name="The Broad Institute Genomics Platform"/>
            <consortium name="The Broad Institute Genome Sequencing Center for Infectious Disease"/>
            <person name="Wu L."/>
            <person name="Ma J."/>
        </authorList>
    </citation>
    <scope>NUCLEOTIDE SEQUENCE [LARGE SCALE GENOMIC DNA]</scope>
    <source>
        <strain evidence="2 3">JCM 5052</strain>
    </source>
</reference>
<keyword evidence="3" id="KW-1185">Reference proteome</keyword>
<dbReference type="InterPro" id="IPR053931">
    <property type="entry name" value="RapZ_C"/>
</dbReference>
<gene>
    <name evidence="2" type="ORF">GCM10010390_92260</name>
</gene>
<evidence type="ECO:0000313" key="2">
    <source>
        <dbReference type="EMBL" id="GAA0574836.1"/>
    </source>
</evidence>
<dbReference type="Pfam" id="PF22740">
    <property type="entry name" value="PapZ_C"/>
    <property type="match status" value="1"/>
</dbReference>
<comment type="caution">
    <text evidence="2">The sequence shown here is derived from an EMBL/GenBank/DDBJ whole genome shotgun (WGS) entry which is preliminary data.</text>
</comment>
<feature type="domain" description="RapZ C-terminal" evidence="1">
    <location>
        <begin position="21"/>
        <end position="123"/>
    </location>
</feature>
<organism evidence="2 3">
    <name type="scientific">Streptomyces mordarskii</name>
    <dbReference type="NCBI Taxonomy" id="1226758"/>
    <lineage>
        <taxon>Bacteria</taxon>
        <taxon>Bacillati</taxon>
        <taxon>Actinomycetota</taxon>
        <taxon>Actinomycetes</taxon>
        <taxon>Kitasatosporales</taxon>
        <taxon>Streptomycetaceae</taxon>
        <taxon>Streptomyces</taxon>
    </lineage>
</organism>
<accession>A0ABN1EUG2</accession>
<dbReference type="RefSeq" id="WP_346161750.1">
    <property type="nucleotide sequence ID" value="NZ_BAAABZ010000099.1"/>
</dbReference>
<sequence length="128" mass="14491">METTPQDLSSLYDDRHVQSVITSYGDGHHDAPRGTALLVDTRILRNPPEDPEVRQRMLHSSGLDPEVRQYVMATPGARRLVEQNAEKVRILLEAGALRRWAGPQLYRVDVHVVCGGGRHRVVDRTKEF</sequence>
<name>A0ABN1EUG2_9ACTN</name>
<dbReference type="EMBL" id="BAAABZ010000099">
    <property type="protein sequence ID" value="GAA0574836.1"/>
    <property type="molecule type" value="Genomic_DNA"/>
</dbReference>
<evidence type="ECO:0000313" key="3">
    <source>
        <dbReference type="Proteomes" id="UP001501576"/>
    </source>
</evidence>
<protein>
    <recommendedName>
        <fullName evidence="1">RapZ C-terminal domain-containing protein</fullName>
    </recommendedName>
</protein>
<proteinExistence type="predicted"/>
<evidence type="ECO:0000259" key="1">
    <source>
        <dbReference type="Pfam" id="PF22740"/>
    </source>
</evidence>